<reference evidence="1 2" key="1">
    <citation type="submission" date="2019-09" db="EMBL/GenBank/DDBJ databases">
        <title>Bird 10,000 Genomes (B10K) Project - Family phase.</title>
        <authorList>
            <person name="Zhang G."/>
        </authorList>
    </citation>
    <scope>NUCLEOTIDE SEQUENCE [LARGE SCALE GENOMIC DNA]</scope>
    <source>
        <strain evidence="1">B10K-DU-029-46</strain>
    </source>
</reference>
<accession>A0A7L3L073</accession>
<comment type="caution">
    <text evidence="1">The sequence shown here is derived from an EMBL/GenBank/DDBJ whole genome shotgun (WGS) entry which is preliminary data.</text>
</comment>
<dbReference type="AlphaFoldDB" id="A0A7L3L073"/>
<name>A0A7L3L073_9CHAR</name>
<sequence length="63" mass="6921">CHLRLLDMTGLQDDSTKRGPEWMTLWSATVALAKACLEVSKHQTTCLKRGSKRHKGPSSALVA</sequence>
<evidence type="ECO:0000313" key="1">
    <source>
        <dbReference type="EMBL" id="NXU47223.1"/>
    </source>
</evidence>
<evidence type="ECO:0000313" key="2">
    <source>
        <dbReference type="Proteomes" id="UP000582182"/>
    </source>
</evidence>
<feature type="non-terminal residue" evidence="1">
    <location>
        <position position="63"/>
    </location>
</feature>
<gene>
    <name evidence="1" type="primary">Lrrc14</name>
    <name evidence="1" type="ORF">TURVEL_R14376</name>
</gene>
<organism evidence="1 2">
    <name type="scientific">Turnix velox</name>
    <name type="common">Little buttonquail</name>
    <dbReference type="NCBI Taxonomy" id="2529409"/>
    <lineage>
        <taxon>Eukaryota</taxon>
        <taxon>Metazoa</taxon>
        <taxon>Chordata</taxon>
        <taxon>Craniata</taxon>
        <taxon>Vertebrata</taxon>
        <taxon>Euteleostomi</taxon>
        <taxon>Archelosauria</taxon>
        <taxon>Archosauria</taxon>
        <taxon>Dinosauria</taxon>
        <taxon>Saurischia</taxon>
        <taxon>Theropoda</taxon>
        <taxon>Coelurosauria</taxon>
        <taxon>Aves</taxon>
        <taxon>Neognathae</taxon>
        <taxon>Neoaves</taxon>
        <taxon>Charadriiformes</taxon>
        <taxon>Turnicidae</taxon>
        <taxon>Turnix</taxon>
    </lineage>
</organism>
<proteinExistence type="predicted"/>
<dbReference type="EMBL" id="VZTY01000408">
    <property type="protein sequence ID" value="NXU47223.1"/>
    <property type="molecule type" value="Genomic_DNA"/>
</dbReference>
<protein>
    <submittedName>
        <fullName evidence="1">LRC14 protein</fullName>
    </submittedName>
</protein>
<feature type="non-terminal residue" evidence="1">
    <location>
        <position position="1"/>
    </location>
</feature>
<dbReference type="Proteomes" id="UP000582182">
    <property type="component" value="Unassembled WGS sequence"/>
</dbReference>
<dbReference type="OrthoDB" id="6479713at2759"/>
<keyword evidence="2" id="KW-1185">Reference proteome</keyword>